<dbReference type="EMBL" id="CP040330">
    <property type="protein sequence ID" value="QCS42646.1"/>
    <property type="molecule type" value="Genomic_DNA"/>
</dbReference>
<dbReference type="InterPro" id="IPR058677">
    <property type="entry name" value="ORF4_N"/>
</dbReference>
<dbReference type="GeneID" id="40265578"/>
<evidence type="ECO:0000259" key="2">
    <source>
        <dbReference type="Pfam" id="PF26255"/>
    </source>
</evidence>
<sequence length="558" mass="60438">MTAHSPRPIAHRAFTVLLAFLLVGSVVAPIAAAEPAAAQEDDGWIDGSYEGTCDSNLRFAFPISCGHSSFSADQIDTSQDTAAIEADTHVSAQSVKESWDAQDTVYQNYLQDTETLASLEARNEIAESYQNNQSAAAASADASRAISDYYSVHQRNLLEISSQHTARLDYLINVSKQQSEMDDRFIAPYSTGTMTYYDAHMESMDWEGTADGTYELANGTTYDVVYPQLYVNGNGGSVTSSDSSWSAVASLEDYNETSETIDMPYNGGDTAMEGDTTMKWVPGMSVMNVPEAGLEADTAYDYRLVGERLYQLEQQAQTVKNNYDASVAEDLYAAMDSGDLDPNEVRGAEGMVRYMSGADNESNVTEDRFSLALRSTLDLAGTDLDSTMVVEFEGATERERIASEDGSVSYEYNSVNETYEGLLFSSETPVNGFQKGETYDVSNLDGTTTMVTDGGANETTFYQGNLTITTIYDSDGNEVEDVNWKDPTYDEYNATAYIEALEEASQQREQIVSEDDGDSGSDVTISNPFEGVGAGGAVVGLVVIVAGVAVVVIVVIRP</sequence>
<dbReference type="OrthoDB" id="206221at2157"/>
<evidence type="ECO:0000313" key="4">
    <source>
        <dbReference type="Proteomes" id="UP000302218"/>
    </source>
</evidence>
<dbReference type="RefSeq" id="WP_138245129.1">
    <property type="nucleotide sequence ID" value="NZ_CP040330.1"/>
</dbReference>
<evidence type="ECO:0000313" key="3">
    <source>
        <dbReference type="EMBL" id="QCS42646.1"/>
    </source>
</evidence>
<dbReference type="Pfam" id="PF26255">
    <property type="entry name" value="Viral_env_HRPV"/>
    <property type="match status" value="1"/>
</dbReference>
<dbReference type="Proteomes" id="UP000302218">
    <property type="component" value="Chromosome"/>
</dbReference>
<evidence type="ECO:0000256" key="1">
    <source>
        <dbReference type="SAM" id="Phobius"/>
    </source>
</evidence>
<feature type="domain" description="Envelope protein N-terminal" evidence="2">
    <location>
        <begin position="71"/>
        <end position="372"/>
    </location>
</feature>
<proteinExistence type="predicted"/>
<dbReference type="AlphaFoldDB" id="A0A4V1FZQ3"/>
<reference evidence="4" key="1">
    <citation type="submission" date="2019-05" db="EMBL/GenBank/DDBJ databases">
        <title>Genome sequence and methylation pattern of the halophilic Archaeon Natrinema versiforme BOL5-4.</title>
        <authorList>
            <person name="DasSarma P."/>
            <person name="Anton B.P."/>
            <person name="DasSarma S.L."/>
            <person name="Martinez F.L."/>
            <person name="Guzman D."/>
            <person name="Roberts R.J."/>
            <person name="DasSarma S."/>
        </authorList>
    </citation>
    <scope>NUCLEOTIDE SEQUENCE [LARGE SCALE GENOMIC DNA]</scope>
    <source>
        <strain evidence="4">BOL5-4</strain>
    </source>
</reference>
<keyword evidence="1" id="KW-1133">Transmembrane helix</keyword>
<organism evidence="3 4">
    <name type="scientific">Natrinema versiforme</name>
    <dbReference type="NCBI Taxonomy" id="88724"/>
    <lineage>
        <taxon>Archaea</taxon>
        <taxon>Methanobacteriati</taxon>
        <taxon>Methanobacteriota</taxon>
        <taxon>Stenosarchaea group</taxon>
        <taxon>Halobacteria</taxon>
        <taxon>Halobacteriales</taxon>
        <taxon>Natrialbaceae</taxon>
        <taxon>Natrinema</taxon>
    </lineage>
</organism>
<gene>
    <name evidence="3" type="ORF">FEJ81_09855</name>
</gene>
<keyword evidence="1" id="KW-0812">Transmembrane</keyword>
<keyword evidence="1" id="KW-0472">Membrane</keyword>
<name>A0A4V1FZQ3_9EURY</name>
<dbReference type="KEGG" id="nvr:FEJ81_09855"/>
<protein>
    <recommendedName>
        <fullName evidence="2">Envelope protein N-terminal domain-containing protein</fullName>
    </recommendedName>
</protein>
<feature type="transmembrane region" description="Helical" evidence="1">
    <location>
        <begin position="532"/>
        <end position="556"/>
    </location>
</feature>
<accession>A0A4V1FZQ3</accession>